<name>A0A4S3J020_9EURO</name>
<comment type="caution">
    <text evidence="1">The sequence shown here is derived from an EMBL/GenBank/DDBJ whole genome shotgun (WGS) entry which is preliminary data.</text>
</comment>
<reference evidence="1 2" key="1">
    <citation type="submission" date="2019-03" db="EMBL/GenBank/DDBJ databases">
        <title>The genome sequence of a newly discovered highly antifungal drug resistant Aspergillus species, Aspergillus tanneri NIH 1004.</title>
        <authorList>
            <person name="Mounaud S."/>
            <person name="Singh I."/>
            <person name="Joardar V."/>
            <person name="Pakala S."/>
            <person name="Pakala S."/>
            <person name="Venepally P."/>
            <person name="Hoover J."/>
            <person name="Nierman W."/>
            <person name="Chung J."/>
            <person name="Losada L."/>
        </authorList>
    </citation>
    <scope>NUCLEOTIDE SEQUENCE [LARGE SCALE GENOMIC DNA]</scope>
    <source>
        <strain evidence="1 2">NIH1004</strain>
    </source>
</reference>
<evidence type="ECO:0000313" key="1">
    <source>
        <dbReference type="EMBL" id="THC87227.1"/>
    </source>
</evidence>
<protein>
    <submittedName>
        <fullName evidence="1">Uncharacterized protein</fullName>
    </submittedName>
</protein>
<keyword evidence="2" id="KW-1185">Reference proteome</keyword>
<dbReference type="EMBL" id="SOSA01001365">
    <property type="protein sequence ID" value="THC87227.1"/>
    <property type="molecule type" value="Genomic_DNA"/>
</dbReference>
<accession>A0A4S3J020</accession>
<dbReference type="VEuPathDB" id="FungiDB:EYZ11_013327"/>
<organism evidence="1 2">
    <name type="scientific">Aspergillus tanneri</name>
    <dbReference type="NCBI Taxonomy" id="1220188"/>
    <lineage>
        <taxon>Eukaryota</taxon>
        <taxon>Fungi</taxon>
        <taxon>Dikarya</taxon>
        <taxon>Ascomycota</taxon>
        <taxon>Pezizomycotina</taxon>
        <taxon>Eurotiomycetes</taxon>
        <taxon>Eurotiomycetidae</taxon>
        <taxon>Eurotiales</taxon>
        <taxon>Aspergillaceae</taxon>
        <taxon>Aspergillus</taxon>
        <taxon>Aspergillus subgen. Circumdati</taxon>
    </lineage>
</organism>
<proteinExistence type="predicted"/>
<dbReference type="AlphaFoldDB" id="A0A4S3J020"/>
<sequence length="228" mass="26369">MSSFRWKGVEETKITQKLSIDFVVSDDMHEKAVLVLLAAGFHYCKAGPGCILHRSFANKPVSAAHLHLDRHRPLRLYKQSEILWAYPTLPTEKPEADSLHYILGNDPRLREQKKGFPPCCGRYYDSLHPVKMPHPTKLVEALIFLVCRDQDPNPEIPGYESVWFLWYMHLLMYVGESGLLLPDQLDPQFLPVWNEARYDKGNPGRRLRSIKRLQATLWGLQALPQKVR</sequence>
<evidence type="ECO:0000313" key="2">
    <source>
        <dbReference type="Proteomes" id="UP000308092"/>
    </source>
</evidence>
<gene>
    <name evidence="1" type="ORF">EYZ11_013327</name>
</gene>
<dbReference type="Proteomes" id="UP000308092">
    <property type="component" value="Unassembled WGS sequence"/>
</dbReference>